<dbReference type="RefSeq" id="WP_133968876.1">
    <property type="nucleotide sequence ID" value="NZ_SORL01000011.1"/>
</dbReference>
<evidence type="ECO:0000313" key="4">
    <source>
        <dbReference type="Proteomes" id="UP000294824"/>
    </source>
</evidence>
<dbReference type="Pfam" id="PF01726">
    <property type="entry name" value="LexA_DNA_bind"/>
    <property type="match status" value="1"/>
</dbReference>
<dbReference type="InterPro" id="IPR038475">
    <property type="entry name" value="RecG_C_sf"/>
</dbReference>
<accession>A0A4R8M606</accession>
<dbReference type="Proteomes" id="UP000294824">
    <property type="component" value="Unassembled WGS sequence"/>
</dbReference>
<dbReference type="CDD" id="cd00090">
    <property type="entry name" value="HTH_ARSR"/>
    <property type="match status" value="1"/>
</dbReference>
<keyword evidence="4" id="KW-1185">Reference proteome</keyword>
<dbReference type="InterPro" id="IPR007421">
    <property type="entry name" value="Schlafen_AlbA_2_dom"/>
</dbReference>
<feature type="domain" description="LexA repressor DNA-binding" evidence="1">
    <location>
        <begin position="398"/>
        <end position="452"/>
    </location>
</feature>
<dbReference type="InterPro" id="IPR036390">
    <property type="entry name" value="WH_DNA-bd_sf"/>
</dbReference>
<gene>
    <name evidence="3" type="ORF">DFQ06_3353</name>
</gene>
<dbReference type="PANTHER" id="PTHR30595:SF6">
    <property type="entry name" value="SCHLAFEN ALBA-2 DOMAIN-CONTAINING PROTEIN"/>
    <property type="match status" value="1"/>
</dbReference>
<organism evidence="3 4">
    <name type="scientific">Algibacter lectus</name>
    <dbReference type="NCBI Taxonomy" id="221126"/>
    <lineage>
        <taxon>Bacteria</taxon>
        <taxon>Pseudomonadati</taxon>
        <taxon>Bacteroidota</taxon>
        <taxon>Flavobacteriia</taxon>
        <taxon>Flavobacteriales</taxon>
        <taxon>Flavobacteriaceae</taxon>
        <taxon>Algibacter</taxon>
    </lineage>
</organism>
<sequence>MTETNRIEYKQELTEGLEKEVIAFLNYREGGIIYIGIDKTGNTYGLTDSDSDQLKIKDRLKNNVKPSALGLFDIVSEEREGKDIIKIIVASGPEKPYHIRKYGMSEKGCFIRIGTAAEPMPQKMIDTLFSKRTRNSISKIKAATQDLTFSQLKIYYEESGYKLGNTFAKNLELLTEDGAYNYAAYLLADKNNTSIKVAKYSGTNRTDLIESNEYGNECLAKATKQVIDKIAVENRTATKITSKERKQSHLWNPIALREAIINAFVHNDYTNEVPPKFEVFSDRIEITSAGGLPEGLSQQEFFEGFSVPRNKELMRIFKDLDLVEQLGSGIPRILEHYGKESFNFSENFLRMTFFTKELTTKVDKEEGGQIGGLEGGLIGGQVSGVIDKEVNKEIDALEELTLRQKEILKMIASNIRISRSGIAEVLHINESAIQKHLSNLKERGYLERIDGTRGYWKIKLK</sequence>
<dbReference type="Gene3D" id="3.30.950.30">
    <property type="entry name" value="Schlafen, AAA domain"/>
    <property type="match status" value="1"/>
</dbReference>
<evidence type="ECO:0000259" key="1">
    <source>
        <dbReference type="Pfam" id="PF01726"/>
    </source>
</evidence>
<dbReference type="GO" id="GO:0004252">
    <property type="term" value="F:serine-type endopeptidase activity"/>
    <property type="evidence" value="ECO:0007669"/>
    <property type="project" value="InterPro"/>
</dbReference>
<dbReference type="InterPro" id="IPR011991">
    <property type="entry name" value="ArsR-like_HTH"/>
</dbReference>
<dbReference type="AlphaFoldDB" id="A0A4R8M606"/>
<dbReference type="InterPro" id="IPR006199">
    <property type="entry name" value="LexA_DNA-bd_dom"/>
</dbReference>
<dbReference type="Gene3D" id="1.10.10.10">
    <property type="entry name" value="Winged helix-like DNA-binding domain superfamily/Winged helix DNA-binding domain"/>
    <property type="match status" value="1"/>
</dbReference>
<dbReference type="GO" id="GO:0006508">
    <property type="term" value="P:proteolysis"/>
    <property type="evidence" value="ECO:0007669"/>
    <property type="project" value="InterPro"/>
</dbReference>
<evidence type="ECO:0000313" key="3">
    <source>
        <dbReference type="EMBL" id="TDY60769.1"/>
    </source>
</evidence>
<dbReference type="EMBL" id="SORL01000011">
    <property type="protein sequence ID" value="TDY60769.1"/>
    <property type="molecule type" value="Genomic_DNA"/>
</dbReference>
<protein>
    <submittedName>
        <fullName evidence="3">Putative HTH transcriptional regulator</fullName>
    </submittedName>
</protein>
<reference evidence="3 4" key="1">
    <citation type="submission" date="2019-03" db="EMBL/GenBank/DDBJ databases">
        <title>Genomic Encyclopedia of Type Strains, Phase III (KMG-III): the genomes of soil and plant-associated and newly described type strains.</title>
        <authorList>
            <person name="Whitman W."/>
        </authorList>
    </citation>
    <scope>NUCLEOTIDE SEQUENCE [LARGE SCALE GENOMIC DNA]</scope>
    <source>
        <strain evidence="3 4">CECT 8301</strain>
    </source>
</reference>
<dbReference type="InterPro" id="IPR038461">
    <property type="entry name" value="Schlafen_AlbA_2_dom_sf"/>
</dbReference>
<comment type="caution">
    <text evidence="3">The sequence shown here is derived from an EMBL/GenBank/DDBJ whole genome shotgun (WGS) entry which is preliminary data.</text>
</comment>
<dbReference type="Gene3D" id="3.30.565.60">
    <property type="match status" value="1"/>
</dbReference>
<dbReference type="InterPro" id="IPR036388">
    <property type="entry name" value="WH-like_DNA-bd_sf"/>
</dbReference>
<name>A0A4R8M606_9FLAO</name>
<dbReference type="GO" id="GO:0006355">
    <property type="term" value="P:regulation of DNA-templated transcription"/>
    <property type="evidence" value="ECO:0007669"/>
    <property type="project" value="UniProtKB-ARBA"/>
</dbReference>
<proteinExistence type="predicted"/>
<feature type="domain" description="Schlafen AlbA-2" evidence="2">
    <location>
        <begin position="3"/>
        <end position="120"/>
    </location>
</feature>
<dbReference type="Pfam" id="PF04326">
    <property type="entry name" value="SLFN_AlbA_2"/>
    <property type="match status" value="1"/>
</dbReference>
<dbReference type="SUPFAM" id="SSF46785">
    <property type="entry name" value="Winged helix' DNA-binding domain"/>
    <property type="match status" value="1"/>
</dbReference>
<dbReference type="Pfam" id="PF13749">
    <property type="entry name" value="HATPase_c_4"/>
    <property type="match status" value="1"/>
</dbReference>
<dbReference type="PANTHER" id="PTHR30595">
    <property type="entry name" value="GLPR-RELATED TRANSCRIPTIONAL REPRESSOR"/>
    <property type="match status" value="1"/>
</dbReference>
<evidence type="ECO:0000259" key="2">
    <source>
        <dbReference type="Pfam" id="PF04326"/>
    </source>
</evidence>